<comment type="caution">
    <text evidence="2">The sequence shown here is derived from an EMBL/GenBank/DDBJ whole genome shotgun (WGS) entry which is preliminary data.</text>
</comment>
<proteinExistence type="predicted"/>
<organism evidence="2 3">
    <name type="scientific">Parashewanella curva</name>
    <dbReference type="NCBI Taxonomy" id="2338552"/>
    <lineage>
        <taxon>Bacteria</taxon>
        <taxon>Pseudomonadati</taxon>
        <taxon>Pseudomonadota</taxon>
        <taxon>Gammaproteobacteria</taxon>
        <taxon>Alteromonadales</taxon>
        <taxon>Shewanellaceae</taxon>
        <taxon>Parashewanella</taxon>
    </lineage>
</organism>
<feature type="compositionally biased region" description="Basic and acidic residues" evidence="1">
    <location>
        <begin position="145"/>
        <end position="154"/>
    </location>
</feature>
<accession>A0A3L8PVE3</accession>
<evidence type="ECO:0000313" key="2">
    <source>
        <dbReference type="EMBL" id="RLV58032.1"/>
    </source>
</evidence>
<keyword evidence="3" id="KW-1185">Reference proteome</keyword>
<dbReference type="AlphaFoldDB" id="A0A3L8PVE3"/>
<dbReference type="OrthoDB" id="9151463at2"/>
<dbReference type="RefSeq" id="WP_121840636.1">
    <property type="nucleotide sequence ID" value="NZ_ML014854.1"/>
</dbReference>
<dbReference type="Proteomes" id="UP000281474">
    <property type="component" value="Unassembled WGS sequence"/>
</dbReference>
<protein>
    <submittedName>
        <fullName evidence="2">Uncharacterized protein</fullName>
    </submittedName>
</protein>
<sequence length="283" mass="33507">MRSFGTVDISFWLTKRIKSWSDLERYFALYLLTCPHCTLIGCFYAPISYLAGDLGWDEQQVRNHLTALQKRRFLLHCDKSDWLLLRKYLKYNPIENPNQGKAALKLYLSIPKGFRYRRVLRQTLEPFIQKLPLEFQNIPQPTQASKEKSSRSSEPRPQTALIQKAACDNFETFWSQQIRKEKKAKAQEIWTQLGLNEDKKLATKVTDSWVEQKQFRQQYQDKTKTPLPHNWLSNRQWEDEYLRIDDVAIHSNHLQRKPHVSDHNLAIAQLWVSPKPQEKPVND</sequence>
<evidence type="ECO:0000256" key="1">
    <source>
        <dbReference type="SAM" id="MobiDB-lite"/>
    </source>
</evidence>
<gene>
    <name evidence="2" type="ORF">D5018_19385</name>
</gene>
<name>A0A3L8PVE3_9GAMM</name>
<reference evidence="2 3" key="1">
    <citation type="submission" date="2018-09" db="EMBL/GenBank/DDBJ databases">
        <title>Phylogeny of the Shewanellaceae, and recommendation for two new genera, Pseudoshewanella and Parashewanella.</title>
        <authorList>
            <person name="Wang G."/>
        </authorList>
    </citation>
    <scope>NUCLEOTIDE SEQUENCE [LARGE SCALE GENOMIC DNA]</scope>
    <source>
        <strain evidence="2 3">C51</strain>
    </source>
</reference>
<feature type="region of interest" description="Disordered" evidence="1">
    <location>
        <begin position="140"/>
        <end position="159"/>
    </location>
</feature>
<dbReference type="EMBL" id="QZEI01000105">
    <property type="protein sequence ID" value="RLV58032.1"/>
    <property type="molecule type" value="Genomic_DNA"/>
</dbReference>
<evidence type="ECO:0000313" key="3">
    <source>
        <dbReference type="Proteomes" id="UP000281474"/>
    </source>
</evidence>